<evidence type="ECO:0000313" key="1">
    <source>
        <dbReference type="EMBL" id="KAI8536984.1"/>
    </source>
</evidence>
<reference evidence="1" key="1">
    <citation type="submission" date="2022-02" db="EMBL/GenBank/DDBJ databases">
        <title>Plant Genome Project.</title>
        <authorList>
            <person name="Zhang R.-G."/>
        </authorList>
    </citation>
    <scope>NUCLEOTIDE SEQUENCE</scope>
    <source>
        <strain evidence="1">AT1</strain>
    </source>
</reference>
<dbReference type="Proteomes" id="UP001062846">
    <property type="component" value="Chromosome 10"/>
</dbReference>
<proteinExistence type="predicted"/>
<sequence length="1100" mass="123788">MASQLKRVCKRVSDFCNSWERNQSPSGSRRTFHRDVEQEEFQYASSHCLSSYYSVFVVRLTIMVMLAILIGLLTLLTWHFTRVYTAKSLENLAFGLRYELLQRPILRMWNILNSTVEITTAQVKLSESVIRRYSKPVNQAQQVELYEVMKEVTWALFASRKALKSITINYKNGFVQAFHRDHRSNNTFYIYSDLVNYSISGSHDTNTFSSRGGWSDQSVRNNTTAVWYREPLDPATGERIGKPRKIPPDEQINIAGISQVPDGAASWHVAVSKYTDSPLLSAALPVRDAANGSIVAVVGVTTALYSVGQLMKELVEFHSGHIYLTSQEGWLLATSTNAPLLMNSTTGPKLMRPTDSEDPVIRMGAELLKREYGNKFPPNQGVHVENARLGHQLYYIDSFFLDLKRLPMVGVIIIPRKYIMGMVDERAFKTLVILISASLCILVIGCICIFILTNGVSKEMKLRAELISHLDARRKAEASSNYKSQFLANMRWVESGKLVLEESEFDLGRELEGLVDMFSVQCINHNVETILDLSDDMPRLVQGDSARVVQIFANLISNSLKFTTSGYIVLRGWCENPNTCSDTKKFPLDAKEPWNTRKRNLKQNVNDPKRCCKNENEVVLWFEVDDTGCGIDPSKWESVFESFEQADPSTTRTHGGTGLGLCIVRTLVNEMGGEINVVKKNGPGTLMQLYMHLSTPADTIGKHCQLKFTEHNLMVLLALNGRMGRLIMSQWLQKNEVSTREASEWNELTQILQEIFQAKSYAEPREYSKAESFNKQKAKDSVFLIIVDIGLLDLNTDIWREQLNFLNKYCGKAKFAWILNHDTSNTIKLELRSKGHLLMVNRPLYKAKMIQILEDVVKEKNLELQNKLNSSKSTKDEGDLHVCLEMDSIRYDAASSDDSDKSEMEPSACLSQSETVNNCFVNDLTPNDQNHTRSKFCENSKSLELSCCSSKVVNGQKSLEGLRILLAEDTPILQRVATIMLQKLGASVVVVGDGMQAVDALSALENDNARNETKVGECPSYDLILMDCQMPKMDGYEATKAIRKLEMESGSHIPIVALTAHAMSSDEAKCLEVGMDAYLTKPIDSKLMVSTILSLTRRTA</sequence>
<protein>
    <submittedName>
        <fullName evidence="1">Uncharacterized protein</fullName>
    </submittedName>
</protein>
<organism evidence="1 2">
    <name type="scientific">Rhododendron molle</name>
    <name type="common">Chinese azalea</name>
    <name type="synonym">Azalea mollis</name>
    <dbReference type="NCBI Taxonomy" id="49168"/>
    <lineage>
        <taxon>Eukaryota</taxon>
        <taxon>Viridiplantae</taxon>
        <taxon>Streptophyta</taxon>
        <taxon>Embryophyta</taxon>
        <taxon>Tracheophyta</taxon>
        <taxon>Spermatophyta</taxon>
        <taxon>Magnoliopsida</taxon>
        <taxon>eudicotyledons</taxon>
        <taxon>Gunneridae</taxon>
        <taxon>Pentapetalae</taxon>
        <taxon>asterids</taxon>
        <taxon>Ericales</taxon>
        <taxon>Ericaceae</taxon>
        <taxon>Ericoideae</taxon>
        <taxon>Rhodoreae</taxon>
        <taxon>Rhododendron</taxon>
    </lineage>
</organism>
<dbReference type="EMBL" id="CM046397">
    <property type="protein sequence ID" value="KAI8536984.1"/>
    <property type="molecule type" value="Genomic_DNA"/>
</dbReference>
<keyword evidence="2" id="KW-1185">Reference proteome</keyword>
<accession>A0ACC0M7W6</accession>
<evidence type="ECO:0000313" key="2">
    <source>
        <dbReference type="Proteomes" id="UP001062846"/>
    </source>
</evidence>
<comment type="caution">
    <text evidence="1">The sequence shown here is derived from an EMBL/GenBank/DDBJ whole genome shotgun (WGS) entry which is preliminary data.</text>
</comment>
<gene>
    <name evidence="1" type="ORF">RHMOL_Rhmol10G0299600</name>
</gene>
<name>A0ACC0M7W6_RHOML</name>